<dbReference type="Proteomes" id="UP001060085">
    <property type="component" value="Linkage Group LG02"/>
</dbReference>
<accession>A0ACC0C233</accession>
<dbReference type="EMBL" id="CM044702">
    <property type="protein sequence ID" value="KAI5679009.1"/>
    <property type="molecule type" value="Genomic_DNA"/>
</dbReference>
<organism evidence="1 2">
    <name type="scientific">Catharanthus roseus</name>
    <name type="common">Madagascar periwinkle</name>
    <name type="synonym">Vinca rosea</name>
    <dbReference type="NCBI Taxonomy" id="4058"/>
    <lineage>
        <taxon>Eukaryota</taxon>
        <taxon>Viridiplantae</taxon>
        <taxon>Streptophyta</taxon>
        <taxon>Embryophyta</taxon>
        <taxon>Tracheophyta</taxon>
        <taxon>Spermatophyta</taxon>
        <taxon>Magnoliopsida</taxon>
        <taxon>eudicotyledons</taxon>
        <taxon>Gunneridae</taxon>
        <taxon>Pentapetalae</taxon>
        <taxon>asterids</taxon>
        <taxon>lamiids</taxon>
        <taxon>Gentianales</taxon>
        <taxon>Apocynaceae</taxon>
        <taxon>Rauvolfioideae</taxon>
        <taxon>Vinceae</taxon>
        <taxon>Catharanthinae</taxon>
        <taxon>Catharanthus</taxon>
    </lineage>
</organism>
<proteinExistence type="predicted"/>
<gene>
    <name evidence="1" type="ORF">M9H77_09959</name>
</gene>
<comment type="caution">
    <text evidence="1">The sequence shown here is derived from an EMBL/GenBank/DDBJ whole genome shotgun (WGS) entry which is preliminary data.</text>
</comment>
<sequence length="185" mass="21065">MGMVAYMEEALKSKLEGFEGILQGNKLEEKMAKSLKRSTLQLTVALPLPSPVGFWTEKNLEDYTLPRTVGLIMSTNGHLHTQSHQEGTSDPTKMNLKRLARQFQSIARDVEEFKKGKSSATMDQRVGDNLGGFNSPHHQRPLDNVSTYGYHDMPEYHKLDVEEEDTIDHKKNSQDMKHSMKITYL</sequence>
<reference evidence="2" key="1">
    <citation type="journal article" date="2023" name="Nat. Plants">
        <title>Single-cell RNA sequencing provides a high-resolution roadmap for understanding the multicellular compartmentation of specialized metabolism.</title>
        <authorList>
            <person name="Sun S."/>
            <person name="Shen X."/>
            <person name="Li Y."/>
            <person name="Li Y."/>
            <person name="Wang S."/>
            <person name="Li R."/>
            <person name="Zhang H."/>
            <person name="Shen G."/>
            <person name="Guo B."/>
            <person name="Wei J."/>
            <person name="Xu J."/>
            <person name="St-Pierre B."/>
            <person name="Chen S."/>
            <person name="Sun C."/>
        </authorList>
    </citation>
    <scope>NUCLEOTIDE SEQUENCE [LARGE SCALE GENOMIC DNA]</scope>
</reference>
<name>A0ACC0C233_CATRO</name>
<evidence type="ECO:0000313" key="2">
    <source>
        <dbReference type="Proteomes" id="UP001060085"/>
    </source>
</evidence>
<evidence type="ECO:0000313" key="1">
    <source>
        <dbReference type="EMBL" id="KAI5679009.1"/>
    </source>
</evidence>
<protein>
    <submittedName>
        <fullName evidence="1">Uncharacterized protein</fullName>
    </submittedName>
</protein>
<keyword evidence="2" id="KW-1185">Reference proteome</keyword>